<dbReference type="EMBL" id="BDRX01000216">
    <property type="protein sequence ID" value="GBG00371.1"/>
    <property type="molecule type" value="Genomic_DNA"/>
</dbReference>
<protein>
    <submittedName>
        <fullName evidence="1">Uncharacterized protein</fullName>
    </submittedName>
</protein>
<keyword evidence="2" id="KW-1185">Reference proteome</keyword>
<dbReference type="Proteomes" id="UP000247498">
    <property type="component" value="Unassembled WGS sequence"/>
</dbReference>
<dbReference type="AlphaFoldDB" id="A0A2V0PQM1"/>
<organism evidence="1 2">
    <name type="scientific">Raphidocelis subcapitata</name>
    <dbReference type="NCBI Taxonomy" id="307507"/>
    <lineage>
        <taxon>Eukaryota</taxon>
        <taxon>Viridiplantae</taxon>
        <taxon>Chlorophyta</taxon>
        <taxon>core chlorophytes</taxon>
        <taxon>Chlorophyceae</taxon>
        <taxon>CS clade</taxon>
        <taxon>Sphaeropleales</taxon>
        <taxon>Selenastraceae</taxon>
        <taxon>Raphidocelis</taxon>
    </lineage>
</organism>
<dbReference type="InParanoid" id="A0A2V0PQM1"/>
<proteinExistence type="predicted"/>
<evidence type="ECO:0000313" key="2">
    <source>
        <dbReference type="Proteomes" id="UP000247498"/>
    </source>
</evidence>
<gene>
    <name evidence="1" type="ORF">Rsub_13261</name>
</gene>
<evidence type="ECO:0000313" key="1">
    <source>
        <dbReference type="EMBL" id="GBG00371.1"/>
    </source>
</evidence>
<name>A0A2V0PQM1_9CHLO</name>
<reference evidence="1 2" key="1">
    <citation type="journal article" date="2018" name="Sci. Rep.">
        <title>Raphidocelis subcapitata (=Pseudokirchneriella subcapitata) provides an insight into genome evolution and environmental adaptations in the Sphaeropleales.</title>
        <authorList>
            <person name="Suzuki S."/>
            <person name="Yamaguchi H."/>
            <person name="Nakajima N."/>
            <person name="Kawachi M."/>
        </authorList>
    </citation>
    <scope>NUCLEOTIDE SEQUENCE [LARGE SCALE GENOMIC DNA]</scope>
    <source>
        <strain evidence="1 2">NIES-35</strain>
    </source>
</reference>
<sequence length="141" mass="16046">MYIQYFASPKTALMSFNYMCTDASTRSFTTFRTGANDWGGGSTVFLDRHNVDCGANRVLNEWKLVRPSANQIAIQYVCGFVPTRTTNCELRATAWSSNGRGQVNFLDRHSVYCPGDKMINRWQVQNDKNSNIRFLFNCCDA</sequence>
<comment type="caution">
    <text evidence="1">The sequence shown here is derived from an EMBL/GenBank/DDBJ whole genome shotgun (WGS) entry which is preliminary data.</text>
</comment>
<accession>A0A2V0PQM1</accession>
<dbReference type="OrthoDB" id="543966at2759"/>